<dbReference type="GO" id="GO:0016878">
    <property type="term" value="F:acid-thiol ligase activity"/>
    <property type="evidence" value="ECO:0007669"/>
    <property type="project" value="UniProtKB-ARBA"/>
</dbReference>
<dbReference type="PANTHER" id="PTHR43767">
    <property type="entry name" value="LONG-CHAIN-FATTY-ACID--COA LIGASE"/>
    <property type="match status" value="1"/>
</dbReference>
<dbReference type="InterPro" id="IPR042099">
    <property type="entry name" value="ANL_N_sf"/>
</dbReference>
<accession>A0A916UUU9</accession>
<dbReference type="Pfam" id="PF13193">
    <property type="entry name" value="AMP-binding_C"/>
    <property type="match status" value="1"/>
</dbReference>
<evidence type="ECO:0000313" key="4">
    <source>
        <dbReference type="Proteomes" id="UP000637002"/>
    </source>
</evidence>
<dbReference type="Gene3D" id="3.30.300.30">
    <property type="match status" value="1"/>
</dbReference>
<feature type="domain" description="AMP-binding enzyme C-terminal" evidence="2">
    <location>
        <begin position="420"/>
        <end position="492"/>
    </location>
</feature>
<organism evidence="3 4">
    <name type="scientific">Chelatococcus reniformis</name>
    <dbReference type="NCBI Taxonomy" id="1494448"/>
    <lineage>
        <taxon>Bacteria</taxon>
        <taxon>Pseudomonadati</taxon>
        <taxon>Pseudomonadota</taxon>
        <taxon>Alphaproteobacteria</taxon>
        <taxon>Hyphomicrobiales</taxon>
        <taxon>Chelatococcaceae</taxon>
        <taxon>Chelatococcus</taxon>
    </lineage>
</organism>
<dbReference type="PANTHER" id="PTHR43767:SF1">
    <property type="entry name" value="NONRIBOSOMAL PEPTIDE SYNTHASE PES1 (EUROFUNG)-RELATED"/>
    <property type="match status" value="1"/>
</dbReference>
<comment type="caution">
    <text evidence="3">The sequence shown here is derived from an EMBL/GenBank/DDBJ whole genome shotgun (WGS) entry which is preliminary data.</text>
</comment>
<evidence type="ECO:0000259" key="1">
    <source>
        <dbReference type="Pfam" id="PF00501"/>
    </source>
</evidence>
<dbReference type="AlphaFoldDB" id="A0A916UUU9"/>
<reference evidence="3" key="2">
    <citation type="submission" date="2020-09" db="EMBL/GenBank/DDBJ databases">
        <authorList>
            <person name="Sun Q."/>
            <person name="Zhou Y."/>
        </authorList>
    </citation>
    <scope>NUCLEOTIDE SEQUENCE</scope>
    <source>
        <strain evidence="3">CGMCC 1.12919</strain>
    </source>
</reference>
<dbReference type="Pfam" id="PF00501">
    <property type="entry name" value="AMP-binding"/>
    <property type="match status" value="1"/>
</dbReference>
<dbReference type="InterPro" id="IPR020845">
    <property type="entry name" value="AMP-binding_CS"/>
</dbReference>
<reference evidence="3" key="1">
    <citation type="journal article" date="2014" name="Int. J. Syst. Evol. Microbiol.">
        <title>Complete genome sequence of Corynebacterium casei LMG S-19264T (=DSM 44701T), isolated from a smear-ripened cheese.</title>
        <authorList>
            <consortium name="US DOE Joint Genome Institute (JGI-PGF)"/>
            <person name="Walter F."/>
            <person name="Albersmeier A."/>
            <person name="Kalinowski J."/>
            <person name="Ruckert C."/>
        </authorList>
    </citation>
    <scope>NUCLEOTIDE SEQUENCE</scope>
    <source>
        <strain evidence="3">CGMCC 1.12919</strain>
    </source>
</reference>
<evidence type="ECO:0000313" key="3">
    <source>
        <dbReference type="EMBL" id="GGC89525.1"/>
    </source>
</evidence>
<name>A0A916UUU9_9HYPH</name>
<dbReference type="EMBL" id="BMGG01000011">
    <property type="protein sequence ID" value="GGC89525.1"/>
    <property type="molecule type" value="Genomic_DNA"/>
</dbReference>
<dbReference type="PROSITE" id="PS00455">
    <property type="entry name" value="AMP_BINDING"/>
    <property type="match status" value="1"/>
</dbReference>
<keyword evidence="3" id="KW-0436">Ligase</keyword>
<dbReference type="InterPro" id="IPR025110">
    <property type="entry name" value="AMP-bd_C"/>
</dbReference>
<dbReference type="SUPFAM" id="SSF56801">
    <property type="entry name" value="Acetyl-CoA synthetase-like"/>
    <property type="match status" value="1"/>
</dbReference>
<sequence>MHALLQARARRHGDAPRVDVAGTVTSWGEIDRLSDRVGAALAQRGVGPGDRVCTLMDGRIEQLLVWFAASKLGAVWAPLNSALVGDDLAYTIRDAAPAALVAEGETAGRFRDWPDDVPLPAARFSADVASDASDAGFGPFAELLSDGGQLPAIEVSPSDPGVIIYTGGTTGRPKGVVLPHFAFLAAGYRFRDAFDVRPDDRQYSVLPLFHVGGTMLGIMGPLVTDIPTALDRRFSGTRFWQRARQTGATLIDPVGTMVSLLCELPATASDRDHQVRAGVGVTGQVPAHVPSTFARRFGVSLVNLYSLSEAGGVLITYTKPGSVRPQAHGEPGRWADFRVVDRFDQDCAADAVGEIVLRPRVPYTFMLRYHNDAERTLECWSNLWLHTGDLGKLDADGFLHFIGRAAHWLRCRGENVSAYEVEATVLGCAGVAEAAVVGVPAPLGEDDVKVFVVRRPDATVSEQDIVDHCARRLARFKVPRYVEFVASFPRSAAKQEIERHKLRALGNERAWDAKASGLEPGKI</sequence>
<feature type="domain" description="AMP-dependent synthetase/ligase" evidence="1">
    <location>
        <begin position="6"/>
        <end position="358"/>
    </location>
</feature>
<dbReference type="Gene3D" id="3.40.50.12780">
    <property type="entry name" value="N-terminal domain of ligase-like"/>
    <property type="match status" value="1"/>
</dbReference>
<protein>
    <submittedName>
        <fullName evidence="3">ATP-dependent acyl-CoA ligase</fullName>
    </submittedName>
</protein>
<dbReference type="InterPro" id="IPR045851">
    <property type="entry name" value="AMP-bd_C_sf"/>
</dbReference>
<evidence type="ECO:0000259" key="2">
    <source>
        <dbReference type="Pfam" id="PF13193"/>
    </source>
</evidence>
<dbReference type="Proteomes" id="UP000637002">
    <property type="component" value="Unassembled WGS sequence"/>
</dbReference>
<keyword evidence="4" id="KW-1185">Reference proteome</keyword>
<dbReference type="InterPro" id="IPR000873">
    <property type="entry name" value="AMP-dep_synth/lig_dom"/>
</dbReference>
<gene>
    <name evidence="3" type="ORF">GCM10010994_54210</name>
</gene>
<dbReference type="InterPro" id="IPR050237">
    <property type="entry name" value="ATP-dep_AMP-bd_enzyme"/>
</dbReference>
<proteinExistence type="predicted"/>